<evidence type="ECO:0000313" key="2">
    <source>
        <dbReference type="Proteomes" id="UP000838878"/>
    </source>
</evidence>
<accession>A0A8J9YDJ3</accession>
<dbReference type="EMBL" id="OV170224">
    <property type="protein sequence ID" value="CAH0723791.1"/>
    <property type="molecule type" value="Genomic_DNA"/>
</dbReference>
<name>A0A8J9YDJ3_9NEOP</name>
<gene>
    <name evidence="1" type="ORF">BINO364_LOCUS9568</name>
</gene>
<protein>
    <submittedName>
        <fullName evidence="1">Uncharacterized protein</fullName>
    </submittedName>
</protein>
<organism evidence="1 2">
    <name type="scientific">Brenthis ino</name>
    <name type="common">lesser marbled fritillary</name>
    <dbReference type="NCBI Taxonomy" id="405034"/>
    <lineage>
        <taxon>Eukaryota</taxon>
        <taxon>Metazoa</taxon>
        <taxon>Ecdysozoa</taxon>
        <taxon>Arthropoda</taxon>
        <taxon>Hexapoda</taxon>
        <taxon>Insecta</taxon>
        <taxon>Pterygota</taxon>
        <taxon>Neoptera</taxon>
        <taxon>Endopterygota</taxon>
        <taxon>Lepidoptera</taxon>
        <taxon>Glossata</taxon>
        <taxon>Ditrysia</taxon>
        <taxon>Papilionoidea</taxon>
        <taxon>Nymphalidae</taxon>
        <taxon>Heliconiinae</taxon>
        <taxon>Argynnini</taxon>
        <taxon>Brenthis</taxon>
    </lineage>
</organism>
<evidence type="ECO:0000313" key="1">
    <source>
        <dbReference type="EMBL" id="CAH0723791.1"/>
    </source>
</evidence>
<dbReference type="Proteomes" id="UP000838878">
    <property type="component" value="Chromosome 4"/>
</dbReference>
<reference evidence="1" key="1">
    <citation type="submission" date="2021-12" db="EMBL/GenBank/DDBJ databases">
        <authorList>
            <person name="Martin H S."/>
        </authorList>
    </citation>
    <scope>NUCLEOTIDE SEQUENCE</scope>
</reference>
<proteinExistence type="predicted"/>
<feature type="non-terminal residue" evidence="1">
    <location>
        <position position="323"/>
    </location>
</feature>
<sequence>MTKRMTCNFTLSEKSNLPKSLSEILQQLIHNDFKSDNINVTSVQSKSENGSNIFYIKAKPNVDGKVKPNNLSNISFAQENEYEENFKDVYKFNDMRILKAKTHKEEVQSDNDNSTVKIDYVPKSMEYIIQSDNTVTKEGTGKNNDNDNLLLENENINYPDIIINKAYFGNADKTAEEYEDTNNVLELRNNPDKSDYNKFNVLKLNETFEKLFKEVNEIKTLYENDKIPTKATVKIAPLATRRFDTSNHKPIALLPYYNFIMRNVNVMPPMNQNFFRNPYRKKYIINSLTPTKRVKLLRNYLIRPPLLCCEHHATKNKEQSILF</sequence>
<dbReference type="AlphaFoldDB" id="A0A8J9YDJ3"/>
<dbReference type="OrthoDB" id="6907188at2759"/>
<keyword evidence="2" id="KW-1185">Reference proteome</keyword>